<keyword evidence="3" id="KW-0862">Zinc</keyword>
<dbReference type="PROSITE" id="PS00028">
    <property type="entry name" value="ZINC_FINGER_C2H2_1"/>
    <property type="match status" value="1"/>
</dbReference>
<evidence type="ECO:0000256" key="2">
    <source>
        <dbReference type="ARBA" id="ARBA00022771"/>
    </source>
</evidence>
<dbReference type="Pfam" id="PF07985">
    <property type="entry name" value="SRR1"/>
    <property type="match status" value="1"/>
</dbReference>
<keyword evidence="2 4" id="KW-0863">Zinc-finger</keyword>
<feature type="domain" description="C2H2-type" evidence="7">
    <location>
        <begin position="369"/>
        <end position="393"/>
    </location>
</feature>
<gene>
    <name evidence="8" type="ORF">Q8F55_004165</name>
</gene>
<feature type="compositionally biased region" description="Basic and acidic residues" evidence="5">
    <location>
        <begin position="557"/>
        <end position="566"/>
    </location>
</feature>
<evidence type="ECO:0000259" key="7">
    <source>
        <dbReference type="PROSITE" id="PS50157"/>
    </source>
</evidence>
<dbReference type="GeneID" id="95985208"/>
<feature type="compositionally biased region" description="Basic and acidic residues" evidence="5">
    <location>
        <begin position="526"/>
        <end position="542"/>
    </location>
</feature>
<dbReference type="EMBL" id="JBBXJM010000003">
    <property type="protein sequence ID" value="KAL1410160.1"/>
    <property type="molecule type" value="Genomic_DNA"/>
</dbReference>
<dbReference type="SMART" id="SM00451">
    <property type="entry name" value="ZnF_U1"/>
    <property type="match status" value="1"/>
</dbReference>
<feature type="region of interest" description="Disordered" evidence="5">
    <location>
        <begin position="453"/>
        <end position="584"/>
    </location>
</feature>
<feature type="compositionally biased region" description="Basic residues" evidence="5">
    <location>
        <begin position="516"/>
        <end position="525"/>
    </location>
</feature>
<dbReference type="InterPro" id="IPR036236">
    <property type="entry name" value="Znf_C2H2_sf"/>
</dbReference>
<feature type="region of interest" description="Disordered" evidence="5">
    <location>
        <begin position="764"/>
        <end position="794"/>
    </location>
</feature>
<dbReference type="InterPro" id="IPR054076">
    <property type="entry name" value="ZUO1-like_ZHD"/>
</dbReference>
<dbReference type="Proteomes" id="UP001565368">
    <property type="component" value="Unassembled WGS sequence"/>
</dbReference>
<dbReference type="InterPro" id="IPR001623">
    <property type="entry name" value="DnaJ_domain"/>
</dbReference>
<dbReference type="InterPro" id="IPR018253">
    <property type="entry name" value="DnaJ_domain_CS"/>
</dbReference>
<proteinExistence type="predicted"/>
<protein>
    <recommendedName>
        <fullName evidence="10">J domain-containing protein</fullName>
    </recommendedName>
</protein>
<dbReference type="Gene3D" id="1.10.287.110">
    <property type="entry name" value="DnaJ domain"/>
    <property type="match status" value="1"/>
</dbReference>
<dbReference type="PANTHER" id="PTHR44029:SF1">
    <property type="entry name" value="DNAJ HOMOLOG SUBFAMILY C MEMBER 21"/>
    <property type="match status" value="1"/>
</dbReference>
<dbReference type="SUPFAM" id="SSF57667">
    <property type="entry name" value="beta-beta-alpha zinc fingers"/>
    <property type="match status" value="1"/>
</dbReference>
<dbReference type="PROSITE" id="PS50076">
    <property type="entry name" value="DNAJ_2"/>
    <property type="match status" value="1"/>
</dbReference>
<evidence type="ECO:0000256" key="1">
    <source>
        <dbReference type="ARBA" id="ARBA00022723"/>
    </source>
</evidence>
<keyword evidence="9" id="KW-1185">Reference proteome</keyword>
<evidence type="ECO:0000313" key="8">
    <source>
        <dbReference type="EMBL" id="KAL1410160.1"/>
    </source>
</evidence>
<evidence type="ECO:0000256" key="4">
    <source>
        <dbReference type="PROSITE-ProRule" id="PRU00042"/>
    </source>
</evidence>
<dbReference type="Pfam" id="PF00226">
    <property type="entry name" value="DnaJ"/>
    <property type="match status" value="1"/>
</dbReference>
<dbReference type="Pfam" id="PF12171">
    <property type="entry name" value="zf-C2H2_jaz"/>
    <property type="match status" value="1"/>
</dbReference>
<dbReference type="InterPro" id="IPR012942">
    <property type="entry name" value="SRR1-like"/>
</dbReference>
<dbReference type="InterPro" id="IPR051964">
    <property type="entry name" value="Chaperone_stress_response"/>
</dbReference>
<comment type="caution">
    <text evidence="8">The sequence shown here is derived from an EMBL/GenBank/DDBJ whole genome shotgun (WGS) entry which is preliminary data.</text>
</comment>
<dbReference type="PROSITE" id="PS00636">
    <property type="entry name" value="DNAJ_1"/>
    <property type="match status" value="1"/>
</dbReference>
<evidence type="ECO:0008006" key="10">
    <source>
        <dbReference type="Google" id="ProtNLM"/>
    </source>
</evidence>
<dbReference type="InterPro" id="IPR013087">
    <property type="entry name" value="Znf_C2H2_type"/>
</dbReference>
<dbReference type="SUPFAM" id="SSF46565">
    <property type="entry name" value="Chaperone J-domain"/>
    <property type="match status" value="1"/>
</dbReference>
<dbReference type="InterPro" id="IPR022755">
    <property type="entry name" value="Znf_C2H2_jaz"/>
</dbReference>
<reference evidence="8 9" key="1">
    <citation type="submission" date="2023-08" db="EMBL/GenBank/DDBJ databases">
        <title>Annotated Genome Sequence of Vanrija albida AlHP1.</title>
        <authorList>
            <person name="Herzog R."/>
        </authorList>
    </citation>
    <scope>NUCLEOTIDE SEQUENCE [LARGE SCALE GENOMIC DNA]</scope>
    <source>
        <strain evidence="8 9">AlHP1</strain>
    </source>
</reference>
<dbReference type="Pfam" id="PF21884">
    <property type="entry name" value="ZUO1-like_ZHD"/>
    <property type="match status" value="1"/>
</dbReference>
<accession>A0ABR3Q5Z5</accession>
<sequence>MGNDQSRSSASKEEDESNRRIDYYELLQVDIEATPDEIKKSYRKLALINHPDKNPHRIEEATKLFADLQQAYEILSDPNERAFYDKHRNDHIETNDDDFYDHVRAGDTATNDKRSKFNNRRRGDPGVKLEQLMRFFDPKLARKMDDSNEGFYSVYRTLFNVLGSDEALHTPEGQTMVYYPTFGNSTTPYAPPPGMTKAEKAKTNWVRDFYVAWGEFTTEKRFEWLEKWDVHRGEDRNVRRLMEKENKKLREDHRKEYIDTVRTLVEFVQHRDPRYKAYQAKLAQEKKHKSHNPLASGASTPGFKAPPVDAEAARKREEERMRLAAAHVEQDWQKFATKDPEDEEDVDEQAYEGDGTGIRMEDESGNEVFECVACNKNFQSEAQWANHERSKKHKQAVFKLAKQMRAEAGGFDEDDFVTPNEELSPAEDYLEGADGAELDEDVEDELIAELEELEIQEATEESFATIPTKSKKKSNGATKSEPPTKATQPKPTPALVEEDADSVADSDARQPELSKRDKRRAREAKKKAEEEAAKQAWKESRKAAKKAGAGQEPPEDPTPKKADIDSRFVQPKGKGKAKGGKGKVEKVEIKKEDVDRAVSDIQAAREKMVAKWADDWTDLVSRTRSVLFSGADQVDFEVLCLGLGKPFSDRTAKIQLAFILELVSGLGGEPSIIDSFDPVFEAGDRQVLEALGCTVIEENLRGQHTISSEKPHLAYLPHCSKALYEALLSTNFGPRLANAPQFVLIGNDLGEYLPGYVREVVSSVSTPATTEPETDEFVKPKKKRKNRGPAPRPIEDSVLRRLVPHFDTLMLSELPETNLPGFARAFLSTGLQWLPAAKVSEVDWETALPPVVWPEDGEVA</sequence>
<dbReference type="InterPro" id="IPR036869">
    <property type="entry name" value="J_dom_sf"/>
</dbReference>
<name>A0ABR3Q5Z5_9TREE</name>
<dbReference type="InterPro" id="IPR003604">
    <property type="entry name" value="Matrin/U1-like-C_Znf_C2H2"/>
</dbReference>
<keyword evidence="1" id="KW-0479">Metal-binding</keyword>
<feature type="domain" description="J" evidence="6">
    <location>
        <begin position="22"/>
        <end position="88"/>
    </location>
</feature>
<dbReference type="PRINTS" id="PR00625">
    <property type="entry name" value="JDOMAIN"/>
</dbReference>
<feature type="region of interest" description="Disordered" evidence="5">
    <location>
        <begin position="284"/>
        <end position="307"/>
    </location>
</feature>
<dbReference type="RefSeq" id="XP_069210104.1">
    <property type="nucleotide sequence ID" value="XM_069352686.1"/>
</dbReference>
<dbReference type="Gene3D" id="3.30.160.60">
    <property type="entry name" value="Classic Zinc Finger"/>
    <property type="match status" value="1"/>
</dbReference>
<evidence type="ECO:0000259" key="6">
    <source>
        <dbReference type="PROSITE" id="PS50076"/>
    </source>
</evidence>
<evidence type="ECO:0000256" key="5">
    <source>
        <dbReference type="SAM" id="MobiDB-lite"/>
    </source>
</evidence>
<dbReference type="PROSITE" id="PS50157">
    <property type="entry name" value="ZINC_FINGER_C2H2_2"/>
    <property type="match status" value="1"/>
</dbReference>
<feature type="compositionally biased region" description="Basic and acidic residues" evidence="5">
    <location>
        <begin position="506"/>
        <end position="515"/>
    </location>
</feature>
<dbReference type="CDD" id="cd06257">
    <property type="entry name" value="DnaJ"/>
    <property type="match status" value="1"/>
</dbReference>
<dbReference type="SMART" id="SM00271">
    <property type="entry name" value="DnaJ"/>
    <property type="match status" value="1"/>
</dbReference>
<evidence type="ECO:0000256" key="3">
    <source>
        <dbReference type="ARBA" id="ARBA00022833"/>
    </source>
</evidence>
<dbReference type="PANTHER" id="PTHR44029">
    <property type="entry name" value="DNAJ HOMOLOG SUBFAMILY C MEMBER 21"/>
    <property type="match status" value="1"/>
</dbReference>
<evidence type="ECO:0000313" key="9">
    <source>
        <dbReference type="Proteomes" id="UP001565368"/>
    </source>
</evidence>
<organism evidence="8 9">
    <name type="scientific">Vanrija albida</name>
    <dbReference type="NCBI Taxonomy" id="181172"/>
    <lineage>
        <taxon>Eukaryota</taxon>
        <taxon>Fungi</taxon>
        <taxon>Dikarya</taxon>
        <taxon>Basidiomycota</taxon>
        <taxon>Agaricomycotina</taxon>
        <taxon>Tremellomycetes</taxon>
        <taxon>Trichosporonales</taxon>
        <taxon>Trichosporonaceae</taxon>
        <taxon>Vanrija</taxon>
    </lineage>
</organism>